<dbReference type="PROSITE" id="PS51882">
    <property type="entry name" value="G_ALPHA"/>
    <property type="match status" value="1"/>
</dbReference>
<evidence type="ECO:0000256" key="7">
    <source>
        <dbReference type="ARBA" id="ARBA00023139"/>
    </source>
</evidence>
<dbReference type="PRINTS" id="PR01241">
    <property type="entry name" value="GPROTEINAFNG"/>
</dbReference>
<keyword evidence="2" id="KW-0519">Myristate</keyword>
<evidence type="ECO:0000256" key="3">
    <source>
        <dbReference type="ARBA" id="ARBA00022723"/>
    </source>
</evidence>
<dbReference type="Gene3D" id="3.40.50.300">
    <property type="entry name" value="P-loop containing nucleotide triphosphate hydrolases"/>
    <property type="match status" value="1"/>
</dbReference>
<dbReference type="Gene3D" id="1.10.400.10">
    <property type="entry name" value="GI Alpha 1, domain 2-like"/>
    <property type="match status" value="1"/>
</dbReference>
<dbReference type="Proteomes" id="UP000800094">
    <property type="component" value="Unassembled WGS sequence"/>
</dbReference>
<evidence type="ECO:0000256" key="9">
    <source>
        <dbReference type="ARBA" id="ARBA00023288"/>
    </source>
</evidence>
<dbReference type="InterPro" id="IPR002975">
    <property type="entry name" value="Fungi_Gprotein_alpha"/>
</dbReference>
<dbReference type="GO" id="GO:0005737">
    <property type="term" value="C:cytoplasm"/>
    <property type="evidence" value="ECO:0007669"/>
    <property type="project" value="TreeGrafter"/>
</dbReference>
<evidence type="ECO:0000313" key="11">
    <source>
        <dbReference type="Proteomes" id="UP000800094"/>
    </source>
</evidence>
<dbReference type="RefSeq" id="XP_033678590.1">
    <property type="nucleotide sequence ID" value="XM_033824167.1"/>
</dbReference>
<dbReference type="GeneID" id="54577497"/>
<keyword evidence="7" id="KW-0564">Palmitate</keyword>
<evidence type="ECO:0000313" key="10">
    <source>
        <dbReference type="EMBL" id="KAF2243586.1"/>
    </source>
</evidence>
<sequence length="627" mass="71382">MSDTVADDKRVFSLMSAVGTNMDGLRQSIDALRQIHDRWKDGNGASINLIAQLTALKSNLGEMQDWMNYALNDMHPQLLTDLDLLMTSCSLLVRNLDALVAQLQQPDHDQTDWAVKLKFKVGSRSMNRLRSVAKRQTDAVNLLLAACKCHTTAQRKILLHKSRQIRKEDASSHNTLVRTSKVNGGCINALTQLSRMIQCFRFLFYAKLLRRGPEELPTEQDYLDAAAAMRSEAIDRRLEEDATSLRRETKLVLMGQINSGKELIMRQMKVLYADGYPREERLSYRYAVRSTIRLLIHSIIDLLKDTGINLSSDLNQDFAVLLYEVETIDINRVTPAAVHAIENLWRSPEFSTLYIRNFEIDFPQYAPYYAHEVARIAAEGYVPTEADIIRLNQSLGGIKELRFDWDELSVHLFNISGYIPDQFRKRWFHQLEGATALLYTVDVSTYDRPYLGQPTESQLLDDFATFESWANSPKFSSSSIVLLLNNFTRFREKLQHSPLTTFFPDYAPGPGDDPETAARQYILRRFKEVNRNRLSIYSFWVDLDMSDNQYLYAALKKTLQHIQQRKARSEVWTANSAGMNSRTETAGRSIVDRSGTVTTARSKGTVTPTLGSPVYSGTVTTLTASPR</sequence>
<dbReference type="FunFam" id="3.40.50.300:FF:000692">
    <property type="entry name" value="Guanine nucleotide-binding protein subunit alpha"/>
    <property type="match status" value="1"/>
</dbReference>
<dbReference type="GO" id="GO:0001664">
    <property type="term" value="F:G protein-coupled receptor binding"/>
    <property type="evidence" value="ECO:0007669"/>
    <property type="project" value="InterPro"/>
</dbReference>
<dbReference type="PANTHER" id="PTHR10218">
    <property type="entry name" value="GTP-BINDING PROTEIN ALPHA SUBUNIT"/>
    <property type="match status" value="1"/>
</dbReference>
<dbReference type="GO" id="GO:0046872">
    <property type="term" value="F:metal ion binding"/>
    <property type="evidence" value="ECO:0007669"/>
    <property type="project" value="UniProtKB-KW"/>
</dbReference>
<accession>A0A6A6HZX2</accession>
<name>A0A6A6HZX2_9PLEO</name>
<dbReference type="SMART" id="SM00275">
    <property type="entry name" value="G_alpha"/>
    <property type="match status" value="1"/>
</dbReference>
<dbReference type="AlphaFoldDB" id="A0A6A6HZX2"/>
<dbReference type="InterPro" id="IPR001019">
    <property type="entry name" value="Gprotein_alpha_su"/>
</dbReference>
<evidence type="ECO:0000256" key="6">
    <source>
        <dbReference type="ARBA" id="ARBA00023134"/>
    </source>
</evidence>
<dbReference type="OrthoDB" id="5817230at2759"/>
<dbReference type="GO" id="GO:0003924">
    <property type="term" value="F:GTPase activity"/>
    <property type="evidence" value="ECO:0007669"/>
    <property type="project" value="InterPro"/>
</dbReference>
<evidence type="ECO:0000256" key="1">
    <source>
        <dbReference type="ARBA" id="ARBA00007976"/>
    </source>
</evidence>
<dbReference type="PANTHER" id="PTHR10218:SF369">
    <property type="entry name" value="GUANINE NUCLEOTIDE-BINDING PROTEIN ALPHA-2 SUBUNIT"/>
    <property type="match status" value="1"/>
</dbReference>
<keyword evidence="11" id="KW-1185">Reference proteome</keyword>
<keyword evidence="9" id="KW-0449">Lipoprotein</keyword>
<reference evidence="10" key="1">
    <citation type="journal article" date="2020" name="Stud. Mycol.">
        <title>101 Dothideomycetes genomes: a test case for predicting lifestyles and emergence of pathogens.</title>
        <authorList>
            <person name="Haridas S."/>
            <person name="Albert R."/>
            <person name="Binder M."/>
            <person name="Bloem J."/>
            <person name="Labutti K."/>
            <person name="Salamov A."/>
            <person name="Andreopoulos B."/>
            <person name="Baker S."/>
            <person name="Barry K."/>
            <person name="Bills G."/>
            <person name="Bluhm B."/>
            <person name="Cannon C."/>
            <person name="Castanera R."/>
            <person name="Culley D."/>
            <person name="Daum C."/>
            <person name="Ezra D."/>
            <person name="Gonzalez J."/>
            <person name="Henrissat B."/>
            <person name="Kuo A."/>
            <person name="Liang C."/>
            <person name="Lipzen A."/>
            <person name="Lutzoni F."/>
            <person name="Magnuson J."/>
            <person name="Mondo S."/>
            <person name="Nolan M."/>
            <person name="Ohm R."/>
            <person name="Pangilinan J."/>
            <person name="Park H.-J."/>
            <person name="Ramirez L."/>
            <person name="Alfaro M."/>
            <person name="Sun H."/>
            <person name="Tritt A."/>
            <person name="Yoshinaga Y."/>
            <person name="Zwiers L.-H."/>
            <person name="Turgeon B."/>
            <person name="Goodwin S."/>
            <person name="Spatafora J."/>
            <person name="Crous P."/>
            <person name="Grigoriev I."/>
        </authorList>
    </citation>
    <scope>NUCLEOTIDE SEQUENCE</scope>
    <source>
        <strain evidence="10">CBS 122368</strain>
    </source>
</reference>
<comment type="similarity">
    <text evidence="1">Belongs to the G-alpha family. G(q) subfamily.</text>
</comment>
<dbReference type="SUPFAM" id="SSF52540">
    <property type="entry name" value="P-loop containing nucleoside triphosphate hydrolases"/>
    <property type="match status" value="1"/>
</dbReference>
<dbReference type="GO" id="GO:0005525">
    <property type="term" value="F:GTP binding"/>
    <property type="evidence" value="ECO:0007669"/>
    <property type="project" value="UniProtKB-KW"/>
</dbReference>
<evidence type="ECO:0000256" key="5">
    <source>
        <dbReference type="ARBA" id="ARBA00022842"/>
    </source>
</evidence>
<keyword evidence="8" id="KW-0807">Transducer</keyword>
<keyword evidence="4" id="KW-0547">Nucleotide-binding</keyword>
<organism evidence="10 11">
    <name type="scientific">Trematosphaeria pertusa</name>
    <dbReference type="NCBI Taxonomy" id="390896"/>
    <lineage>
        <taxon>Eukaryota</taxon>
        <taxon>Fungi</taxon>
        <taxon>Dikarya</taxon>
        <taxon>Ascomycota</taxon>
        <taxon>Pezizomycotina</taxon>
        <taxon>Dothideomycetes</taxon>
        <taxon>Pleosporomycetidae</taxon>
        <taxon>Pleosporales</taxon>
        <taxon>Massarineae</taxon>
        <taxon>Trematosphaeriaceae</taxon>
        <taxon>Trematosphaeria</taxon>
    </lineage>
</organism>
<keyword evidence="3" id="KW-0479">Metal-binding</keyword>
<dbReference type="GO" id="GO:0007189">
    <property type="term" value="P:adenylate cyclase-activating G protein-coupled receptor signaling pathway"/>
    <property type="evidence" value="ECO:0007669"/>
    <property type="project" value="TreeGrafter"/>
</dbReference>
<dbReference type="InterPro" id="IPR027417">
    <property type="entry name" value="P-loop_NTPase"/>
</dbReference>
<dbReference type="GO" id="GO:0031683">
    <property type="term" value="F:G-protein beta/gamma-subunit complex binding"/>
    <property type="evidence" value="ECO:0007669"/>
    <property type="project" value="InterPro"/>
</dbReference>
<dbReference type="InterPro" id="IPR011025">
    <property type="entry name" value="GproteinA_insert"/>
</dbReference>
<dbReference type="Pfam" id="PF00503">
    <property type="entry name" value="G-alpha"/>
    <property type="match status" value="1"/>
</dbReference>
<keyword evidence="6" id="KW-0342">GTP-binding</keyword>
<evidence type="ECO:0000256" key="8">
    <source>
        <dbReference type="ARBA" id="ARBA00023224"/>
    </source>
</evidence>
<dbReference type="PRINTS" id="PR00318">
    <property type="entry name" value="GPROTEINA"/>
</dbReference>
<dbReference type="GO" id="GO:0005834">
    <property type="term" value="C:heterotrimeric G-protein complex"/>
    <property type="evidence" value="ECO:0007669"/>
    <property type="project" value="InterPro"/>
</dbReference>
<proteinExistence type="inferred from homology"/>
<keyword evidence="5" id="KW-0460">Magnesium</keyword>
<gene>
    <name evidence="10" type="ORF">BU26DRAFT_436263</name>
</gene>
<evidence type="ECO:0000256" key="2">
    <source>
        <dbReference type="ARBA" id="ARBA00022707"/>
    </source>
</evidence>
<evidence type="ECO:0000256" key="4">
    <source>
        <dbReference type="ARBA" id="ARBA00022741"/>
    </source>
</evidence>
<dbReference type="SUPFAM" id="SSF47895">
    <property type="entry name" value="Transducin (alpha subunit), insertion domain"/>
    <property type="match status" value="1"/>
</dbReference>
<dbReference type="EMBL" id="ML987204">
    <property type="protein sequence ID" value="KAF2243586.1"/>
    <property type="molecule type" value="Genomic_DNA"/>
</dbReference>
<protein>
    <submittedName>
        <fullName evidence="10">Guanine nucleotide-binding protein-like protein alpha-3 subunit</fullName>
    </submittedName>
</protein>